<dbReference type="Proteomes" id="UP001186944">
    <property type="component" value="Unassembled WGS sequence"/>
</dbReference>
<proteinExistence type="predicted"/>
<protein>
    <submittedName>
        <fullName evidence="1">Uncharacterized protein</fullName>
    </submittedName>
</protein>
<accession>A0AA88YPP7</accession>
<name>A0AA88YPP7_PINIB</name>
<comment type="caution">
    <text evidence="1">The sequence shown here is derived from an EMBL/GenBank/DDBJ whole genome shotgun (WGS) entry which is preliminary data.</text>
</comment>
<keyword evidence="2" id="KW-1185">Reference proteome</keyword>
<gene>
    <name evidence="1" type="ORF">FSP39_013686</name>
</gene>
<reference evidence="1" key="1">
    <citation type="submission" date="2019-08" db="EMBL/GenBank/DDBJ databases">
        <title>The improved chromosome-level genome for the pearl oyster Pinctada fucata martensii using PacBio sequencing and Hi-C.</title>
        <authorList>
            <person name="Zheng Z."/>
        </authorList>
    </citation>
    <scope>NUCLEOTIDE SEQUENCE</scope>
    <source>
        <strain evidence="1">ZZ-2019</strain>
        <tissue evidence="1">Adductor muscle</tissue>
    </source>
</reference>
<organism evidence="1 2">
    <name type="scientific">Pinctada imbricata</name>
    <name type="common">Atlantic pearl-oyster</name>
    <name type="synonym">Pinctada martensii</name>
    <dbReference type="NCBI Taxonomy" id="66713"/>
    <lineage>
        <taxon>Eukaryota</taxon>
        <taxon>Metazoa</taxon>
        <taxon>Spiralia</taxon>
        <taxon>Lophotrochozoa</taxon>
        <taxon>Mollusca</taxon>
        <taxon>Bivalvia</taxon>
        <taxon>Autobranchia</taxon>
        <taxon>Pteriomorphia</taxon>
        <taxon>Pterioida</taxon>
        <taxon>Pterioidea</taxon>
        <taxon>Pteriidae</taxon>
        <taxon>Pinctada</taxon>
    </lineage>
</organism>
<sequence>MINRIRRIKDRQHNHRKCVRIIKRLLYRGYDPNVTRRTLGLVLDQSTVFYKRILVTCTLIDYDDGTP</sequence>
<dbReference type="EMBL" id="VSWD01000004">
    <property type="protein sequence ID" value="KAK3104944.1"/>
    <property type="molecule type" value="Genomic_DNA"/>
</dbReference>
<dbReference type="AlphaFoldDB" id="A0AA88YPP7"/>
<evidence type="ECO:0000313" key="1">
    <source>
        <dbReference type="EMBL" id="KAK3104944.1"/>
    </source>
</evidence>
<evidence type="ECO:0000313" key="2">
    <source>
        <dbReference type="Proteomes" id="UP001186944"/>
    </source>
</evidence>